<reference evidence="3 4" key="1">
    <citation type="journal article" date="2023" name="Sci. Data">
        <title>Genome assembly of the Korean intertidal mud-creeper Batillaria attramentaria.</title>
        <authorList>
            <person name="Patra A.K."/>
            <person name="Ho P.T."/>
            <person name="Jun S."/>
            <person name="Lee S.J."/>
            <person name="Kim Y."/>
            <person name="Won Y.J."/>
        </authorList>
    </citation>
    <scope>NUCLEOTIDE SEQUENCE [LARGE SCALE GENOMIC DNA]</scope>
    <source>
        <strain evidence="3">Wonlab-2016</strain>
    </source>
</reference>
<dbReference type="Gene3D" id="2.60.40.10">
    <property type="entry name" value="Immunoglobulins"/>
    <property type="match status" value="1"/>
</dbReference>
<evidence type="ECO:0008006" key="5">
    <source>
        <dbReference type="Google" id="ProtNLM"/>
    </source>
</evidence>
<protein>
    <recommendedName>
        <fullName evidence="5">Ig-like domain-containing protein</fullName>
    </recommendedName>
</protein>
<dbReference type="AlphaFoldDB" id="A0ABD0J1L9"/>
<feature type="compositionally biased region" description="Basic residues" evidence="1">
    <location>
        <begin position="150"/>
        <end position="159"/>
    </location>
</feature>
<feature type="region of interest" description="Disordered" evidence="1">
    <location>
        <begin position="136"/>
        <end position="159"/>
    </location>
</feature>
<organism evidence="3 4">
    <name type="scientific">Batillaria attramentaria</name>
    <dbReference type="NCBI Taxonomy" id="370345"/>
    <lineage>
        <taxon>Eukaryota</taxon>
        <taxon>Metazoa</taxon>
        <taxon>Spiralia</taxon>
        <taxon>Lophotrochozoa</taxon>
        <taxon>Mollusca</taxon>
        <taxon>Gastropoda</taxon>
        <taxon>Caenogastropoda</taxon>
        <taxon>Sorbeoconcha</taxon>
        <taxon>Cerithioidea</taxon>
        <taxon>Batillariidae</taxon>
        <taxon>Batillaria</taxon>
    </lineage>
</organism>
<evidence type="ECO:0000256" key="1">
    <source>
        <dbReference type="SAM" id="MobiDB-lite"/>
    </source>
</evidence>
<sequence length="159" mass="17460">MLSVVLLGAASLISTTQGVKSNCNATANGSSASVTCHFSEDVSKSRSDVSVDKYKLNSSSPYSDQVLACLWLKDDKPTCRWLKGYALNEDFSDTLTIQIPELTKQFEGRYRCQATPSEVQDNTDCILERKGPTTTTSVTISTYQPNNQTARRKSCARES</sequence>
<dbReference type="InterPro" id="IPR036179">
    <property type="entry name" value="Ig-like_dom_sf"/>
</dbReference>
<keyword evidence="4" id="KW-1185">Reference proteome</keyword>
<dbReference type="EMBL" id="JACVVK020000752">
    <property type="protein sequence ID" value="KAK7449344.1"/>
    <property type="molecule type" value="Genomic_DNA"/>
</dbReference>
<feature type="signal peptide" evidence="2">
    <location>
        <begin position="1"/>
        <end position="18"/>
    </location>
</feature>
<dbReference type="InterPro" id="IPR013783">
    <property type="entry name" value="Ig-like_fold"/>
</dbReference>
<proteinExistence type="predicted"/>
<feature type="chain" id="PRO_5044803266" description="Ig-like domain-containing protein" evidence="2">
    <location>
        <begin position="19"/>
        <end position="159"/>
    </location>
</feature>
<accession>A0ABD0J1L9</accession>
<dbReference type="Proteomes" id="UP001519460">
    <property type="component" value="Unassembled WGS sequence"/>
</dbReference>
<dbReference type="SUPFAM" id="SSF48726">
    <property type="entry name" value="Immunoglobulin"/>
    <property type="match status" value="1"/>
</dbReference>
<evidence type="ECO:0000313" key="3">
    <source>
        <dbReference type="EMBL" id="KAK7449344.1"/>
    </source>
</evidence>
<comment type="caution">
    <text evidence="3">The sequence shown here is derived from an EMBL/GenBank/DDBJ whole genome shotgun (WGS) entry which is preliminary data.</text>
</comment>
<gene>
    <name evidence="3" type="ORF">BaRGS_00040029</name>
</gene>
<name>A0ABD0J1L9_9CAEN</name>
<dbReference type="CDD" id="cd00096">
    <property type="entry name" value="Ig"/>
    <property type="match status" value="1"/>
</dbReference>
<evidence type="ECO:0000256" key="2">
    <source>
        <dbReference type="SAM" id="SignalP"/>
    </source>
</evidence>
<keyword evidence="2" id="KW-0732">Signal</keyword>
<evidence type="ECO:0000313" key="4">
    <source>
        <dbReference type="Proteomes" id="UP001519460"/>
    </source>
</evidence>